<keyword evidence="4" id="KW-1185">Reference proteome</keyword>
<evidence type="ECO:0000256" key="1">
    <source>
        <dbReference type="SAM" id="SignalP"/>
    </source>
</evidence>
<proteinExistence type="predicted"/>
<dbReference type="EMBL" id="AAOF01000001">
    <property type="protein sequence ID" value="EAR23525.1"/>
    <property type="molecule type" value="Genomic_DNA"/>
</dbReference>
<name>A4BMI7_9GAMM</name>
<dbReference type="HOGENOM" id="CLU_100198_0_0_6"/>
<keyword evidence="1" id="KW-0732">Signal</keyword>
<comment type="caution">
    <text evidence="3">The sequence shown here is derived from an EMBL/GenBank/DDBJ whole genome shotgun (WGS) entry which is preliminary data.</text>
</comment>
<reference evidence="3 4" key="1">
    <citation type="submission" date="2006-02" db="EMBL/GenBank/DDBJ databases">
        <authorList>
            <person name="Waterbury J."/>
            <person name="Ferriera S."/>
            <person name="Johnson J."/>
            <person name="Kravitz S."/>
            <person name="Halpern A."/>
            <person name="Remington K."/>
            <person name="Beeson K."/>
            <person name="Tran B."/>
            <person name="Rogers Y.-H."/>
            <person name="Friedman R."/>
            <person name="Venter J.C."/>
        </authorList>
    </citation>
    <scope>NUCLEOTIDE SEQUENCE [LARGE SCALE GENOMIC DNA]</scope>
    <source>
        <strain evidence="3 4">Nb-231</strain>
    </source>
</reference>
<gene>
    <name evidence="3" type="ORF">NB231_16933</name>
</gene>
<dbReference type="eggNOG" id="COG2930">
    <property type="taxonomic scope" value="Bacteria"/>
</dbReference>
<dbReference type="OrthoDB" id="198978at2"/>
<protein>
    <recommendedName>
        <fullName evidence="2">Ysc84 actin-binding domain-containing protein</fullName>
    </recommendedName>
</protein>
<dbReference type="Pfam" id="PF04366">
    <property type="entry name" value="Ysc84"/>
    <property type="match status" value="1"/>
</dbReference>
<dbReference type="RefSeq" id="WP_005004945.1">
    <property type="nucleotide sequence ID" value="NZ_CH672427.1"/>
</dbReference>
<sequence length="194" mass="20442">METKYLRYFLALLFALLLANPAWADENSKSYEKTIKAFKEAGGSGKFFDSAYGYAVFPTVGKGGVGIGGALGKGRVYKQGEWVGNSSMVQLSIGFQLGGQAYSMIIFFKDERAFNEFTTGEFEFSAQASAVAITAGASAHASTQGTAGGISGGRGDAATIGSYTKGMAVFTIARGGLMYEAALAGMKFNYKPKQ</sequence>
<accession>A4BMI7</accession>
<feature type="chain" id="PRO_5002666768" description="Ysc84 actin-binding domain-containing protein" evidence="1">
    <location>
        <begin position="25"/>
        <end position="194"/>
    </location>
</feature>
<dbReference type="Proteomes" id="UP000003374">
    <property type="component" value="Unassembled WGS sequence"/>
</dbReference>
<evidence type="ECO:0000313" key="4">
    <source>
        <dbReference type="Proteomes" id="UP000003374"/>
    </source>
</evidence>
<dbReference type="STRING" id="314278.NB231_16933"/>
<evidence type="ECO:0000259" key="2">
    <source>
        <dbReference type="Pfam" id="PF04366"/>
    </source>
</evidence>
<organism evidence="3 4">
    <name type="scientific">Nitrococcus mobilis Nb-231</name>
    <dbReference type="NCBI Taxonomy" id="314278"/>
    <lineage>
        <taxon>Bacteria</taxon>
        <taxon>Pseudomonadati</taxon>
        <taxon>Pseudomonadota</taxon>
        <taxon>Gammaproteobacteria</taxon>
        <taxon>Chromatiales</taxon>
        <taxon>Ectothiorhodospiraceae</taxon>
        <taxon>Nitrococcus</taxon>
    </lineage>
</organism>
<dbReference type="AlphaFoldDB" id="A4BMI7"/>
<dbReference type="InterPro" id="IPR007461">
    <property type="entry name" value="Ysc84_actin-binding"/>
</dbReference>
<feature type="domain" description="Ysc84 actin-binding" evidence="2">
    <location>
        <begin position="90"/>
        <end position="167"/>
    </location>
</feature>
<evidence type="ECO:0000313" key="3">
    <source>
        <dbReference type="EMBL" id="EAR23525.1"/>
    </source>
</evidence>
<feature type="signal peptide" evidence="1">
    <location>
        <begin position="1"/>
        <end position="24"/>
    </location>
</feature>